<accession>A0A345ZXJ5</accession>
<proteinExistence type="predicted"/>
<dbReference type="Pfam" id="PF07883">
    <property type="entry name" value="Cupin_2"/>
    <property type="match status" value="1"/>
</dbReference>
<evidence type="ECO:0000313" key="3">
    <source>
        <dbReference type="EMBL" id="AXK81642.1"/>
    </source>
</evidence>
<dbReference type="CDD" id="cd02208">
    <property type="entry name" value="cupin_RmlC-like"/>
    <property type="match status" value="1"/>
</dbReference>
<keyword evidence="1" id="KW-0479">Metal-binding</keyword>
<dbReference type="Proteomes" id="UP000254889">
    <property type="component" value="Chromosome"/>
</dbReference>
<evidence type="ECO:0000259" key="2">
    <source>
        <dbReference type="Pfam" id="PF07883"/>
    </source>
</evidence>
<evidence type="ECO:0000256" key="1">
    <source>
        <dbReference type="ARBA" id="ARBA00022723"/>
    </source>
</evidence>
<evidence type="ECO:0000313" key="4">
    <source>
        <dbReference type="Proteomes" id="UP000254889"/>
    </source>
</evidence>
<dbReference type="InterPro" id="IPR051610">
    <property type="entry name" value="GPI/OXD"/>
</dbReference>
<dbReference type="PANTHER" id="PTHR35848:SF6">
    <property type="entry name" value="CUPIN TYPE-2 DOMAIN-CONTAINING PROTEIN"/>
    <property type="match status" value="1"/>
</dbReference>
<keyword evidence="4" id="KW-1185">Reference proteome</keyword>
<dbReference type="SUPFAM" id="SSF51182">
    <property type="entry name" value="RmlC-like cupins"/>
    <property type="match status" value="1"/>
</dbReference>
<dbReference type="KEGG" id="ptaw:DW352_14615"/>
<dbReference type="Gene3D" id="2.60.120.10">
    <property type="entry name" value="Jelly Rolls"/>
    <property type="match status" value="1"/>
</dbReference>
<dbReference type="InterPro" id="IPR011051">
    <property type="entry name" value="RmlC_Cupin_sf"/>
</dbReference>
<dbReference type="EMBL" id="CP031417">
    <property type="protein sequence ID" value="AXK81642.1"/>
    <property type="molecule type" value="Genomic_DNA"/>
</dbReference>
<dbReference type="AlphaFoldDB" id="A0A345ZXJ5"/>
<gene>
    <name evidence="3" type="ORF">DW352_14615</name>
</gene>
<feature type="domain" description="Cupin type-2" evidence="2">
    <location>
        <begin position="71"/>
        <end position="138"/>
    </location>
</feature>
<reference evidence="3 4" key="1">
    <citation type="submission" date="2018-07" db="EMBL/GenBank/DDBJ databases">
        <authorList>
            <person name="Quirk P.G."/>
            <person name="Krulwich T.A."/>
        </authorList>
    </citation>
    <scope>NUCLEOTIDE SEQUENCE [LARGE SCALE GENOMIC DNA]</scope>
    <source>
        <strain evidence="3 4">CC-BB4</strain>
    </source>
</reference>
<name>A0A345ZXJ5_9HYPH</name>
<dbReference type="InterPro" id="IPR014710">
    <property type="entry name" value="RmlC-like_jellyroll"/>
</dbReference>
<dbReference type="InterPro" id="IPR013096">
    <property type="entry name" value="Cupin_2"/>
</dbReference>
<dbReference type="OrthoDB" id="6058at2"/>
<organism evidence="3 4">
    <name type="scientific">Pseudolabrys taiwanensis</name>
    <dbReference type="NCBI Taxonomy" id="331696"/>
    <lineage>
        <taxon>Bacteria</taxon>
        <taxon>Pseudomonadati</taxon>
        <taxon>Pseudomonadota</taxon>
        <taxon>Alphaproteobacteria</taxon>
        <taxon>Hyphomicrobiales</taxon>
        <taxon>Xanthobacteraceae</taxon>
        <taxon>Pseudolabrys</taxon>
    </lineage>
</organism>
<dbReference type="PANTHER" id="PTHR35848">
    <property type="entry name" value="OXALATE-BINDING PROTEIN"/>
    <property type="match status" value="1"/>
</dbReference>
<protein>
    <submittedName>
        <fullName evidence="3">Cupin domain-containing protein</fullName>
    </submittedName>
</protein>
<dbReference type="RefSeq" id="WP_115692021.1">
    <property type="nucleotide sequence ID" value="NZ_CP031417.1"/>
</dbReference>
<sequence>MTSQGEKFGSALAKAIKGTTAKMKEAPVMYITNINDVPKVEGLKRDDGWVDMQVQFLIDKKSAGANHVVGWTVLKPGARHENHRHHNCDEFFIVLKGSGHIYTDHGDKPSKEGDVVYSPRGCWHGFNNTSNEDVVLVWGWMGAGSIDDSGYEVHAESHK</sequence>
<dbReference type="GO" id="GO:0046872">
    <property type="term" value="F:metal ion binding"/>
    <property type="evidence" value="ECO:0007669"/>
    <property type="project" value="UniProtKB-KW"/>
</dbReference>